<dbReference type="Proteomes" id="UP001218218">
    <property type="component" value="Unassembled WGS sequence"/>
</dbReference>
<dbReference type="EMBL" id="JARIHO010000116">
    <property type="protein sequence ID" value="KAJ7302407.1"/>
    <property type="molecule type" value="Genomic_DNA"/>
</dbReference>
<feature type="region of interest" description="Disordered" evidence="1">
    <location>
        <begin position="158"/>
        <end position="182"/>
    </location>
</feature>
<comment type="caution">
    <text evidence="2">The sequence shown here is derived from an EMBL/GenBank/DDBJ whole genome shotgun (WGS) entry which is preliminary data.</text>
</comment>
<keyword evidence="3" id="KW-1185">Reference proteome</keyword>
<reference evidence="2" key="1">
    <citation type="submission" date="2023-03" db="EMBL/GenBank/DDBJ databases">
        <title>Massive genome expansion in bonnet fungi (Mycena s.s.) driven by repeated elements and novel gene families across ecological guilds.</title>
        <authorList>
            <consortium name="Lawrence Berkeley National Laboratory"/>
            <person name="Harder C.B."/>
            <person name="Miyauchi S."/>
            <person name="Viragh M."/>
            <person name="Kuo A."/>
            <person name="Thoen E."/>
            <person name="Andreopoulos B."/>
            <person name="Lu D."/>
            <person name="Skrede I."/>
            <person name="Drula E."/>
            <person name="Henrissat B."/>
            <person name="Morin E."/>
            <person name="Kohler A."/>
            <person name="Barry K."/>
            <person name="LaButti K."/>
            <person name="Morin E."/>
            <person name="Salamov A."/>
            <person name="Lipzen A."/>
            <person name="Mereny Z."/>
            <person name="Hegedus B."/>
            <person name="Baldrian P."/>
            <person name="Stursova M."/>
            <person name="Weitz H."/>
            <person name="Taylor A."/>
            <person name="Grigoriev I.V."/>
            <person name="Nagy L.G."/>
            <person name="Martin F."/>
            <person name="Kauserud H."/>
        </authorList>
    </citation>
    <scope>NUCLEOTIDE SEQUENCE</scope>
    <source>
        <strain evidence="2">CBHHK002</strain>
    </source>
</reference>
<name>A0AAD7E7Z7_9AGAR</name>
<evidence type="ECO:0000313" key="3">
    <source>
        <dbReference type="Proteomes" id="UP001218218"/>
    </source>
</evidence>
<accession>A0AAD7E7Z7</accession>
<proteinExistence type="predicted"/>
<dbReference type="AlphaFoldDB" id="A0AAD7E7Z7"/>
<evidence type="ECO:0000313" key="2">
    <source>
        <dbReference type="EMBL" id="KAJ7302407.1"/>
    </source>
</evidence>
<evidence type="ECO:0000256" key="1">
    <source>
        <dbReference type="SAM" id="MobiDB-lite"/>
    </source>
</evidence>
<gene>
    <name evidence="2" type="ORF">DFH08DRAFT_826582</name>
</gene>
<protein>
    <submittedName>
        <fullName evidence="2">Uncharacterized protein</fullName>
    </submittedName>
</protein>
<sequence length="200" mass="22320">MARRKRHKSKGLVDCQGLAFSNPSQLELEVLQATATTGVGEDYPTKGHEEECLPLTSFKAKRLHLKLKWPQTPRGFESVRGRRRQPDWRQHQGHYKQANSGADSDLFLSTEELLGQSKSAGIVSENIKEYASLYSSGLIVLRQEIPWNRHTEVHADRNWTNPVLHQSPQQRGLDSQDIGGQNNRSQAVAGAIAGAGKDLM</sequence>
<organism evidence="2 3">
    <name type="scientific">Mycena albidolilacea</name>
    <dbReference type="NCBI Taxonomy" id="1033008"/>
    <lineage>
        <taxon>Eukaryota</taxon>
        <taxon>Fungi</taxon>
        <taxon>Dikarya</taxon>
        <taxon>Basidiomycota</taxon>
        <taxon>Agaricomycotina</taxon>
        <taxon>Agaricomycetes</taxon>
        <taxon>Agaricomycetidae</taxon>
        <taxon>Agaricales</taxon>
        <taxon>Marasmiineae</taxon>
        <taxon>Mycenaceae</taxon>
        <taxon>Mycena</taxon>
    </lineage>
</organism>